<comment type="caution">
    <text evidence="5">The sequence shown here is derived from an EMBL/GenBank/DDBJ whole genome shotgun (WGS) entry which is preliminary data.</text>
</comment>
<dbReference type="InterPro" id="IPR004516">
    <property type="entry name" value="HisRS/HisZ"/>
</dbReference>
<dbReference type="PANTHER" id="PTHR43707">
    <property type="entry name" value="HISTIDYL-TRNA SYNTHETASE"/>
    <property type="match status" value="1"/>
</dbReference>
<feature type="binding site" evidence="3">
    <location>
        <begin position="326"/>
        <end position="327"/>
    </location>
    <ligand>
        <name>L-histidine</name>
        <dbReference type="ChEBI" id="CHEBI:57595"/>
    </ligand>
</feature>
<proteinExistence type="predicted"/>
<evidence type="ECO:0000259" key="4">
    <source>
        <dbReference type="PROSITE" id="PS50862"/>
    </source>
</evidence>
<feature type="binding site" evidence="3">
    <location>
        <position position="114"/>
    </location>
    <ligand>
        <name>L-histidine</name>
        <dbReference type="ChEBI" id="CHEBI:57595"/>
    </ligand>
</feature>
<evidence type="ECO:0000313" key="6">
    <source>
        <dbReference type="Proteomes" id="UP000655420"/>
    </source>
</evidence>
<feature type="binding site" evidence="3">
    <location>
        <position position="100"/>
    </location>
    <ligand>
        <name>L-histidine</name>
        <dbReference type="ChEBI" id="CHEBI:57595"/>
    </ligand>
</feature>
<dbReference type="RefSeq" id="WP_200612335.1">
    <property type="nucleotide sequence ID" value="NZ_JAEHHL010000010.1"/>
</dbReference>
<evidence type="ECO:0000313" key="5">
    <source>
        <dbReference type="EMBL" id="MBK0400802.1"/>
    </source>
</evidence>
<feature type="domain" description="Aminoacyl-transfer RNA synthetases class-II family profile" evidence="4">
    <location>
        <begin position="19"/>
        <end position="292"/>
    </location>
</feature>
<dbReference type="InterPro" id="IPR045864">
    <property type="entry name" value="aa-tRNA-synth_II/BPL/LPL"/>
</dbReference>
<comment type="subunit">
    <text evidence="1">Homodimer.</text>
</comment>
<dbReference type="EMBL" id="JAEHHL010000010">
    <property type="protein sequence ID" value="MBK0400802.1"/>
    <property type="molecule type" value="Genomic_DNA"/>
</dbReference>
<dbReference type="PIRSF" id="PIRSF001549">
    <property type="entry name" value="His-tRNA_synth"/>
    <property type="match status" value="1"/>
</dbReference>
<organism evidence="5 6">
    <name type="scientific">Thermohalobaculum xanthum</name>
    <dbReference type="NCBI Taxonomy" id="2753746"/>
    <lineage>
        <taxon>Bacteria</taxon>
        <taxon>Pseudomonadati</taxon>
        <taxon>Pseudomonadota</taxon>
        <taxon>Alphaproteobacteria</taxon>
        <taxon>Rhodobacterales</taxon>
        <taxon>Paracoccaceae</taxon>
        <taxon>Thermohalobaculum</taxon>
    </lineage>
</organism>
<name>A0A8J7SEQ2_9RHOB</name>
<evidence type="ECO:0000256" key="3">
    <source>
        <dbReference type="PIRSR" id="PIRSR001549-1"/>
    </source>
</evidence>
<protein>
    <recommendedName>
        <fullName evidence="2">Histidine--tRNA ligase</fullName>
    </recommendedName>
</protein>
<dbReference type="Proteomes" id="UP000655420">
    <property type="component" value="Unassembled WGS sequence"/>
</dbReference>
<evidence type="ECO:0000256" key="1">
    <source>
        <dbReference type="ARBA" id="ARBA00011738"/>
    </source>
</evidence>
<feature type="binding site" evidence="3">
    <location>
        <position position="322"/>
    </location>
    <ligand>
        <name>L-histidine</name>
        <dbReference type="ChEBI" id="CHEBI:57595"/>
    </ligand>
</feature>
<sequence length="381" mass="40410">MTPATRLGPDLAALDRALAALARLFDDAGYEAVSPPHLFPADLMLDLYGEDIRARAFLFPGGGGDEVCLRPDFTVPVVLAHGERGWDRPARYAYQGPVFRRQASGSRRPVEYFQAGIEYLGAADPAEAEAEVLTLTLRGLELLGVAPLRLTTGDLGIVFGLLNALDMPVGRRARLRRHLWRPARFHALVAAAVAGPTEVTARRARLIAAVGAPDPLAQIERLAAGEGEILGLRDIEDIAERAAALAEAAAEPPMPAEQAELIEAVLGVNGPAEGALARLRGLTANAGIGLDRELDAFERRLEALARHGISGSELAFDADFGRNLEYYDGFVFEVSGPDPSLPLAGGGRYDSMTTRLGAGTSVPAIGAMIRPEAALAMRGGR</sequence>
<dbReference type="InterPro" id="IPR041715">
    <property type="entry name" value="HisRS-like_core"/>
</dbReference>
<dbReference type="PROSITE" id="PS50862">
    <property type="entry name" value="AA_TRNA_LIGASE_II"/>
    <property type="match status" value="1"/>
</dbReference>
<feature type="binding site" evidence="3">
    <location>
        <position position="118"/>
    </location>
    <ligand>
        <name>L-histidine</name>
        <dbReference type="ChEBI" id="CHEBI:57595"/>
    </ligand>
</feature>
<dbReference type="Gene3D" id="3.30.930.10">
    <property type="entry name" value="Bira Bifunctional Protein, Domain 2"/>
    <property type="match status" value="1"/>
</dbReference>
<keyword evidence="6" id="KW-1185">Reference proteome</keyword>
<dbReference type="Pfam" id="PF13393">
    <property type="entry name" value="tRNA-synt_His"/>
    <property type="match status" value="2"/>
</dbReference>
<dbReference type="InterPro" id="IPR006195">
    <property type="entry name" value="aa-tRNA-synth_II"/>
</dbReference>
<keyword evidence="5" id="KW-0328">Glycosyltransferase</keyword>
<keyword evidence="5" id="KW-0808">Transferase</keyword>
<gene>
    <name evidence="5" type="ORF">H0I76_16500</name>
</gene>
<dbReference type="AlphaFoldDB" id="A0A8J7SEQ2"/>
<accession>A0A8J7SEQ2</accession>
<feature type="binding site" evidence="3">
    <location>
        <begin position="72"/>
        <end position="74"/>
    </location>
    <ligand>
        <name>L-histidine</name>
        <dbReference type="ChEBI" id="CHEBI:57595"/>
    </ligand>
</feature>
<evidence type="ECO:0000256" key="2">
    <source>
        <dbReference type="ARBA" id="ARBA00017399"/>
    </source>
</evidence>
<dbReference type="GO" id="GO:0016757">
    <property type="term" value="F:glycosyltransferase activity"/>
    <property type="evidence" value="ECO:0007669"/>
    <property type="project" value="UniProtKB-KW"/>
</dbReference>
<dbReference type="GO" id="GO:0006427">
    <property type="term" value="P:histidyl-tRNA aminoacylation"/>
    <property type="evidence" value="ECO:0007669"/>
    <property type="project" value="TreeGrafter"/>
</dbReference>
<dbReference type="PANTHER" id="PTHR43707:SF1">
    <property type="entry name" value="HISTIDINE--TRNA LIGASE, MITOCHONDRIAL-RELATED"/>
    <property type="match status" value="1"/>
</dbReference>
<dbReference type="GO" id="GO:0004821">
    <property type="term" value="F:histidine-tRNA ligase activity"/>
    <property type="evidence" value="ECO:0007669"/>
    <property type="project" value="TreeGrafter"/>
</dbReference>
<reference evidence="5" key="1">
    <citation type="submission" date="2020-12" db="EMBL/GenBank/DDBJ databases">
        <title>Bacterial taxonomy.</title>
        <authorList>
            <person name="Pan X."/>
        </authorList>
    </citation>
    <scope>NUCLEOTIDE SEQUENCE</scope>
    <source>
        <strain evidence="5">M0105</strain>
    </source>
</reference>
<dbReference type="GO" id="GO:0005737">
    <property type="term" value="C:cytoplasm"/>
    <property type="evidence" value="ECO:0007669"/>
    <property type="project" value="InterPro"/>
</dbReference>
<dbReference type="SUPFAM" id="SSF55681">
    <property type="entry name" value="Class II aaRS and biotin synthetases"/>
    <property type="match status" value="1"/>
</dbReference>